<proteinExistence type="inferred from homology"/>
<keyword evidence="19" id="KW-1185">Reference proteome</keyword>
<evidence type="ECO:0000313" key="19">
    <source>
        <dbReference type="Proteomes" id="UP000316238"/>
    </source>
</evidence>
<keyword evidence="7" id="KW-0479">Metal-binding</keyword>
<keyword evidence="13" id="KW-0961">Cell wall biogenesis/degradation</keyword>
<keyword evidence="11" id="KW-0511">Multifunctional enzyme</keyword>
<keyword evidence="6 18" id="KW-0548">Nucleotidyltransferase</keyword>
<evidence type="ECO:0000256" key="6">
    <source>
        <dbReference type="ARBA" id="ARBA00022695"/>
    </source>
</evidence>
<organism evidence="18 19">
    <name type="scientific">Candidatus Electronema aureum</name>
    <dbReference type="NCBI Taxonomy" id="2005002"/>
    <lineage>
        <taxon>Bacteria</taxon>
        <taxon>Pseudomonadati</taxon>
        <taxon>Thermodesulfobacteriota</taxon>
        <taxon>Desulfobulbia</taxon>
        <taxon>Desulfobulbales</taxon>
        <taxon>Desulfobulbaceae</taxon>
        <taxon>Candidatus Electronema</taxon>
    </lineage>
</organism>
<evidence type="ECO:0000256" key="16">
    <source>
        <dbReference type="ARBA" id="ARBA00049628"/>
    </source>
</evidence>
<comment type="cofactor">
    <cofactor evidence="1">
        <name>Mg(2+)</name>
        <dbReference type="ChEBI" id="CHEBI:18420"/>
    </cofactor>
</comment>
<evidence type="ECO:0000256" key="2">
    <source>
        <dbReference type="ARBA" id="ARBA00007707"/>
    </source>
</evidence>
<dbReference type="EC" id="2.7.7.23" evidence="18"/>
<dbReference type="PANTHER" id="PTHR43584">
    <property type="entry name" value="NUCLEOTIDYL TRANSFERASE"/>
    <property type="match status" value="1"/>
</dbReference>
<dbReference type="SUPFAM" id="SSF53448">
    <property type="entry name" value="Nucleotide-diphospho-sugar transferases"/>
    <property type="match status" value="1"/>
</dbReference>
<comment type="function">
    <text evidence="16">Catalyzes the last two sequential reactions in the de novo biosynthetic pathway for UDP-N-acetylglucosamine (UDP-GlcNAc). The C-terminal domain catalyzes the transfer of acetyl group from acetyl coenzyme A to glucosamine-1-phosphate (GlcN-1-P) to produce N-acetylglucosamine-1-phosphate (GlcNAc-1-P), which is converted into UDP-GlcNAc by the transfer of uridine 5-monophosphate (from uridine 5-triphosphate), a reaction catalyzed by the N-terminal domain.</text>
</comment>
<dbReference type="GO" id="GO:0009252">
    <property type="term" value="P:peptidoglycan biosynthetic process"/>
    <property type="evidence" value="ECO:0007669"/>
    <property type="project" value="UniProtKB-KW"/>
</dbReference>
<dbReference type="GO" id="GO:0003977">
    <property type="term" value="F:UDP-N-acetylglucosamine diphosphorylase activity"/>
    <property type="evidence" value="ECO:0007669"/>
    <property type="project" value="UniProtKB-EC"/>
</dbReference>
<name>A0A521G0Y6_9BACT</name>
<dbReference type="Gene3D" id="2.160.10.10">
    <property type="entry name" value="Hexapeptide repeat proteins"/>
    <property type="match status" value="1"/>
</dbReference>
<evidence type="ECO:0000256" key="5">
    <source>
        <dbReference type="ARBA" id="ARBA00022679"/>
    </source>
</evidence>
<dbReference type="Proteomes" id="UP000316238">
    <property type="component" value="Unassembled WGS sequence"/>
</dbReference>
<keyword evidence="5 18" id="KW-0808">Transferase</keyword>
<dbReference type="GO" id="GO:0071555">
    <property type="term" value="P:cell wall organization"/>
    <property type="evidence" value="ECO:0007669"/>
    <property type="project" value="UniProtKB-KW"/>
</dbReference>
<dbReference type="InterPro" id="IPR011004">
    <property type="entry name" value="Trimer_LpxA-like_sf"/>
</dbReference>
<dbReference type="InterPro" id="IPR025877">
    <property type="entry name" value="MobA-like_NTP_Trfase"/>
</dbReference>
<evidence type="ECO:0000256" key="8">
    <source>
        <dbReference type="ARBA" id="ARBA00022842"/>
    </source>
</evidence>
<keyword evidence="12 18" id="KW-0012">Acyltransferase</keyword>
<evidence type="ECO:0000256" key="7">
    <source>
        <dbReference type="ARBA" id="ARBA00022723"/>
    </source>
</evidence>
<dbReference type="PANTHER" id="PTHR43584:SF3">
    <property type="entry name" value="BIFUNCTIONAL PROTEIN GLMU"/>
    <property type="match status" value="1"/>
</dbReference>
<keyword evidence="8" id="KW-0460">Magnesium</keyword>
<comment type="catalytic activity">
    <reaction evidence="14">
        <text>alpha-D-glucosamine 1-phosphate + acetyl-CoA = N-acetyl-alpha-D-glucosamine 1-phosphate + CoA + H(+)</text>
        <dbReference type="Rhea" id="RHEA:13725"/>
        <dbReference type="ChEBI" id="CHEBI:15378"/>
        <dbReference type="ChEBI" id="CHEBI:57287"/>
        <dbReference type="ChEBI" id="CHEBI:57288"/>
        <dbReference type="ChEBI" id="CHEBI:57776"/>
        <dbReference type="ChEBI" id="CHEBI:58516"/>
        <dbReference type="EC" id="2.3.1.157"/>
    </reaction>
</comment>
<dbReference type="Gene3D" id="3.90.550.10">
    <property type="entry name" value="Spore Coat Polysaccharide Biosynthesis Protein SpsA, Chain A"/>
    <property type="match status" value="1"/>
</dbReference>
<evidence type="ECO:0000256" key="14">
    <source>
        <dbReference type="ARBA" id="ARBA00048247"/>
    </source>
</evidence>
<evidence type="ECO:0000256" key="1">
    <source>
        <dbReference type="ARBA" id="ARBA00001946"/>
    </source>
</evidence>
<dbReference type="InterPro" id="IPR050065">
    <property type="entry name" value="GlmU-like"/>
</dbReference>
<sequence>MNTPNISAIILAAGKGTRMKSAKAKVLHELFFKPMLHHVLDTVAATGIEQPAVIVGHQRKQVLASLKAYRITPVIQEEQLGTGHAVLCAEPACHSAELIMILCGDTPLIRPETLQAMIRQHQEQAATLTLMTTELDNPFGYGRIISNASGHVLRIVEQKEADETQRAIREINAGIYLAEADFLFSALRQVGTNNSQGEVYLTDIVGIAVQQGCRVGKFVHNPAIDVLGVNSGVELAQAHTELQMRRNRELMLAGVTIYSPETVLVSPESSIGQDTIIHAGVQISGRCEIGVGALIGAHSVLHNCTVAAGEHILPLTYHRYLS</sequence>
<keyword evidence="10" id="KW-0573">Peptidoglycan synthesis</keyword>
<evidence type="ECO:0000313" key="18">
    <source>
        <dbReference type="EMBL" id="TAA74648.1"/>
    </source>
</evidence>
<dbReference type="GO" id="GO:0008360">
    <property type="term" value="P:regulation of cell shape"/>
    <property type="evidence" value="ECO:0007669"/>
    <property type="project" value="UniProtKB-KW"/>
</dbReference>
<keyword evidence="9" id="KW-0133">Cell shape</keyword>
<dbReference type="GO" id="GO:0046872">
    <property type="term" value="F:metal ion binding"/>
    <property type="evidence" value="ECO:0007669"/>
    <property type="project" value="UniProtKB-KW"/>
</dbReference>
<reference evidence="18" key="1">
    <citation type="submission" date="2017-07" db="EMBL/GenBank/DDBJ databases">
        <title>The cable genome - Insights into the physiology and evolution of filamentous bacteria capable of sulfide oxidation via long distance electron transfer.</title>
        <authorList>
            <person name="Thorup C."/>
            <person name="Bjerg J.T."/>
            <person name="Schreiber L."/>
            <person name="Nielsen L.P."/>
            <person name="Kjeldsen K.U."/>
            <person name="Boesen T."/>
            <person name="Boggild A."/>
            <person name="Meysman F."/>
            <person name="Geelhoed J."/>
            <person name="Schramm A."/>
        </authorList>
    </citation>
    <scope>NUCLEOTIDE SEQUENCE [LARGE SCALE GENOMIC DNA]</scope>
    <source>
        <strain evidence="18">GS</strain>
    </source>
</reference>
<dbReference type="AlphaFoldDB" id="A0A521G0Y6"/>
<dbReference type="InterPro" id="IPR029044">
    <property type="entry name" value="Nucleotide-diphossugar_trans"/>
</dbReference>
<comment type="similarity">
    <text evidence="3">In the N-terminal section; belongs to the N-acetylglucosamine-1-phosphate uridyltransferase family.</text>
</comment>
<accession>A0A521G0Y6</accession>
<dbReference type="EC" id="2.3.1.157" evidence="18"/>
<comment type="caution">
    <text evidence="18">The sequence shown here is derived from an EMBL/GenBank/DDBJ whole genome shotgun (WGS) entry which is preliminary data.</text>
</comment>
<dbReference type="CDD" id="cd02540">
    <property type="entry name" value="GT2_GlmU_N_bac"/>
    <property type="match status" value="1"/>
</dbReference>
<dbReference type="EMBL" id="NQJD01000020">
    <property type="protein sequence ID" value="TAA74648.1"/>
    <property type="molecule type" value="Genomic_DNA"/>
</dbReference>
<dbReference type="GO" id="GO:0019134">
    <property type="term" value="F:glucosamine-1-phosphate N-acetyltransferase activity"/>
    <property type="evidence" value="ECO:0007669"/>
    <property type="project" value="UniProtKB-EC"/>
</dbReference>
<evidence type="ECO:0000256" key="4">
    <source>
        <dbReference type="ARBA" id="ARBA00022490"/>
    </source>
</evidence>
<comment type="catalytic activity">
    <reaction evidence="15">
        <text>N-acetyl-alpha-D-glucosamine 1-phosphate + UTP + H(+) = UDP-N-acetyl-alpha-D-glucosamine + diphosphate</text>
        <dbReference type="Rhea" id="RHEA:13509"/>
        <dbReference type="ChEBI" id="CHEBI:15378"/>
        <dbReference type="ChEBI" id="CHEBI:33019"/>
        <dbReference type="ChEBI" id="CHEBI:46398"/>
        <dbReference type="ChEBI" id="CHEBI:57705"/>
        <dbReference type="ChEBI" id="CHEBI:57776"/>
        <dbReference type="EC" id="2.7.7.23"/>
    </reaction>
</comment>
<dbReference type="SUPFAM" id="SSF51161">
    <property type="entry name" value="Trimeric LpxA-like enzymes"/>
    <property type="match status" value="1"/>
</dbReference>
<evidence type="ECO:0000259" key="17">
    <source>
        <dbReference type="Pfam" id="PF12804"/>
    </source>
</evidence>
<evidence type="ECO:0000256" key="13">
    <source>
        <dbReference type="ARBA" id="ARBA00023316"/>
    </source>
</evidence>
<dbReference type="Pfam" id="PF12804">
    <property type="entry name" value="NTP_transf_3"/>
    <property type="match status" value="1"/>
</dbReference>
<comment type="similarity">
    <text evidence="2">In the C-terminal section; belongs to the transferase hexapeptide repeat family.</text>
</comment>
<evidence type="ECO:0000256" key="10">
    <source>
        <dbReference type="ARBA" id="ARBA00022984"/>
    </source>
</evidence>
<evidence type="ECO:0000256" key="12">
    <source>
        <dbReference type="ARBA" id="ARBA00023315"/>
    </source>
</evidence>
<protein>
    <submittedName>
        <fullName evidence="18">Bifunctional UDP-N-acetylglucosamine pyrophosphorylase</fullName>
        <ecNumber evidence="18">2.3.1.157</ecNumber>
        <ecNumber evidence="18">2.7.7.23</ecNumber>
    </submittedName>
</protein>
<evidence type="ECO:0000256" key="9">
    <source>
        <dbReference type="ARBA" id="ARBA00022960"/>
    </source>
</evidence>
<evidence type="ECO:0000256" key="3">
    <source>
        <dbReference type="ARBA" id="ARBA00007947"/>
    </source>
</evidence>
<gene>
    <name evidence="18" type="ORF">CDV28_1203</name>
</gene>
<feature type="domain" description="MobA-like NTP transferase" evidence="17">
    <location>
        <begin position="8"/>
        <end position="140"/>
    </location>
</feature>
<evidence type="ECO:0000256" key="11">
    <source>
        <dbReference type="ARBA" id="ARBA00023268"/>
    </source>
</evidence>
<keyword evidence="4" id="KW-0963">Cytoplasm</keyword>
<evidence type="ECO:0000256" key="15">
    <source>
        <dbReference type="ARBA" id="ARBA00048493"/>
    </source>
</evidence>